<protein>
    <submittedName>
        <fullName evidence="2">Uncharacterized protein</fullName>
    </submittedName>
</protein>
<dbReference type="PANTHER" id="PTHR33432:SF27">
    <property type="entry name" value="PROTEIN EMSY-LIKE 3"/>
    <property type="match status" value="1"/>
</dbReference>
<dbReference type="PANTHER" id="PTHR33432">
    <property type="entry name" value="PROTEIN EMSY-LIKE 4"/>
    <property type="match status" value="1"/>
</dbReference>
<proteinExistence type="predicted"/>
<sequence length="139" mass="15278">MFLLHAHTELGVADSLEPSDPAGAAPPPVQHRPVPPEDIRWVGDDPVISRLGETGAPNSGRGRSSSMNQFANEIRPSRNGVLQDDYEEIEILHTDTLIKKVEKVLDASHPDILEIDKAKKLLKEHEQTLIQVIQKLAAA</sequence>
<accession>A0ABR0UVW9</accession>
<keyword evidence="3" id="KW-1185">Reference proteome</keyword>
<feature type="compositionally biased region" description="Basic and acidic residues" evidence="1">
    <location>
        <begin position="34"/>
        <end position="43"/>
    </location>
</feature>
<evidence type="ECO:0000256" key="1">
    <source>
        <dbReference type="SAM" id="MobiDB-lite"/>
    </source>
</evidence>
<organism evidence="2 3">
    <name type="scientific">Rehmannia glutinosa</name>
    <name type="common">Chinese foxglove</name>
    <dbReference type="NCBI Taxonomy" id="99300"/>
    <lineage>
        <taxon>Eukaryota</taxon>
        <taxon>Viridiplantae</taxon>
        <taxon>Streptophyta</taxon>
        <taxon>Embryophyta</taxon>
        <taxon>Tracheophyta</taxon>
        <taxon>Spermatophyta</taxon>
        <taxon>Magnoliopsida</taxon>
        <taxon>eudicotyledons</taxon>
        <taxon>Gunneridae</taxon>
        <taxon>Pentapetalae</taxon>
        <taxon>asterids</taxon>
        <taxon>lamiids</taxon>
        <taxon>Lamiales</taxon>
        <taxon>Orobanchaceae</taxon>
        <taxon>Rehmannieae</taxon>
        <taxon>Rehmannia</taxon>
    </lineage>
</organism>
<dbReference type="InterPro" id="IPR033485">
    <property type="entry name" value="EMSY-LIKE_plant"/>
</dbReference>
<dbReference type="EMBL" id="JABTTQ020001987">
    <property type="protein sequence ID" value="KAK6126859.1"/>
    <property type="molecule type" value="Genomic_DNA"/>
</dbReference>
<reference evidence="2 3" key="1">
    <citation type="journal article" date="2021" name="Comput. Struct. Biotechnol. J.">
        <title>De novo genome assembly of the potent medicinal plant Rehmannia glutinosa using nanopore technology.</title>
        <authorList>
            <person name="Ma L."/>
            <person name="Dong C."/>
            <person name="Song C."/>
            <person name="Wang X."/>
            <person name="Zheng X."/>
            <person name="Niu Y."/>
            <person name="Chen S."/>
            <person name="Feng W."/>
        </authorList>
    </citation>
    <scope>NUCLEOTIDE SEQUENCE [LARGE SCALE GENOMIC DNA]</scope>
    <source>
        <strain evidence="2">DH-2019</strain>
    </source>
</reference>
<feature type="region of interest" description="Disordered" evidence="1">
    <location>
        <begin position="13"/>
        <end position="71"/>
    </location>
</feature>
<feature type="compositionally biased region" description="Polar residues" evidence="1">
    <location>
        <begin position="61"/>
        <end position="71"/>
    </location>
</feature>
<gene>
    <name evidence="2" type="ORF">DH2020_039420</name>
</gene>
<evidence type="ECO:0000313" key="2">
    <source>
        <dbReference type="EMBL" id="KAK6126859.1"/>
    </source>
</evidence>
<dbReference type="Proteomes" id="UP001318860">
    <property type="component" value="Unassembled WGS sequence"/>
</dbReference>
<name>A0ABR0UVW9_REHGL</name>
<comment type="caution">
    <text evidence="2">The sequence shown here is derived from an EMBL/GenBank/DDBJ whole genome shotgun (WGS) entry which is preliminary data.</text>
</comment>
<evidence type="ECO:0000313" key="3">
    <source>
        <dbReference type="Proteomes" id="UP001318860"/>
    </source>
</evidence>